<dbReference type="Proteomes" id="UP000257055">
    <property type="component" value="Unassembled WGS sequence"/>
</dbReference>
<dbReference type="InterPro" id="IPR042565">
    <property type="entry name" value="T7SS_EssB_C"/>
</dbReference>
<dbReference type="RefSeq" id="WP_115753432.1">
    <property type="nucleotide sequence ID" value="NZ_LARY01000002.1"/>
</dbReference>
<gene>
    <name evidence="3" type="ORF">UR08_09585</name>
</gene>
<feature type="transmembrane region" description="Helical" evidence="2">
    <location>
        <begin position="216"/>
        <end position="240"/>
    </location>
</feature>
<dbReference type="Pfam" id="PF10140">
    <property type="entry name" value="YukC"/>
    <property type="match status" value="1"/>
</dbReference>
<dbReference type="EMBL" id="LARY01000002">
    <property type="protein sequence ID" value="RDX01182.1"/>
    <property type="molecule type" value="Genomic_DNA"/>
</dbReference>
<evidence type="ECO:0000313" key="3">
    <source>
        <dbReference type="EMBL" id="RDX01182.1"/>
    </source>
</evidence>
<evidence type="ECO:0000256" key="1">
    <source>
        <dbReference type="ARBA" id="ARBA00010163"/>
    </source>
</evidence>
<evidence type="ECO:0000313" key="4">
    <source>
        <dbReference type="Proteomes" id="UP000257055"/>
    </source>
</evidence>
<dbReference type="InterPro" id="IPR018778">
    <property type="entry name" value="T7SS_EssB"/>
</dbReference>
<name>A0A3D8TR62_9LIST</name>
<keyword evidence="2" id="KW-1133">Transmembrane helix</keyword>
<reference evidence="4" key="1">
    <citation type="submission" date="2015-04" db="EMBL/GenBank/DDBJ databases">
        <authorList>
            <person name="Schardt J."/>
            <person name="Mueller-Herbst S."/>
            <person name="Scherer S."/>
            <person name="Huptas C."/>
        </authorList>
    </citation>
    <scope>NUCLEOTIDE SEQUENCE [LARGE SCALE GENOMIC DNA]</scope>
    <source>
        <strain evidence="4">Kiel-L1</strain>
    </source>
</reference>
<dbReference type="Gene3D" id="1.25.40.680">
    <property type="entry name" value="Type VII secretion system EssB, C-terminal-like domain"/>
    <property type="match status" value="1"/>
</dbReference>
<keyword evidence="2" id="KW-0472">Membrane</keyword>
<dbReference type="AlphaFoldDB" id="A0A3D8TR62"/>
<evidence type="ECO:0000256" key="2">
    <source>
        <dbReference type="SAM" id="Phobius"/>
    </source>
</evidence>
<proteinExistence type="inferred from homology"/>
<sequence>MKSTIEIDGVTYDFTCEQNEWRVSFVESRTRIKDAAQLEILTKPSPYFVPVKIEHEKETYTFCYEIADTMYRFEEVSQMERKDKLRALKNVAELKALIGTRFTFFLHPGNLVFDENLMPKIVHRGLKGIIHPYDLTDELFFKQYQSLCVAMFSKKYQFDNLYAGSLKNARGTNFERQLADAKTTEEIESFLQESFEKELADSKRKMMLIPKKQFRTFRGLAVGFIIATLLLAGPVVYFAFFKVPYQNDLLLANEDFLKTDYTKVISDLENDNPEKLPQASKYELAYSYLQGEKLDDKRKDNIMKNVSLKSDEQYLLYWIYNGRGEFGESLDSGKRLQDNELVVYALTKQLEEVQNDKTLSGDESVKKQSEIEAELKKYMEKINGKNDSESK</sequence>
<dbReference type="Gene3D" id="1.10.510.10">
    <property type="entry name" value="Transferase(Phosphotransferase) domain 1"/>
    <property type="match status" value="1"/>
</dbReference>
<comment type="similarity">
    <text evidence="1">Belongs to the EssB family.</text>
</comment>
<accession>A0A3D8TR62</accession>
<keyword evidence="4" id="KW-1185">Reference proteome</keyword>
<comment type="caution">
    <text evidence="3">The sequence shown here is derived from an EMBL/GenBank/DDBJ whole genome shotgun (WGS) entry which is preliminary data.</text>
</comment>
<protein>
    <submittedName>
        <fullName evidence="3">Membrane protein</fullName>
    </submittedName>
</protein>
<dbReference type="NCBIfam" id="TIGR03926">
    <property type="entry name" value="T7_EssB"/>
    <property type="match status" value="1"/>
</dbReference>
<organism evidence="3 4">
    <name type="scientific">Listeria kieliensis</name>
    <dbReference type="NCBI Taxonomy" id="1621700"/>
    <lineage>
        <taxon>Bacteria</taxon>
        <taxon>Bacillati</taxon>
        <taxon>Bacillota</taxon>
        <taxon>Bacilli</taxon>
        <taxon>Bacillales</taxon>
        <taxon>Listeriaceae</taxon>
        <taxon>Listeria</taxon>
    </lineage>
</organism>
<keyword evidence="2" id="KW-0812">Transmembrane</keyword>